<proteinExistence type="inferred from homology"/>
<dbReference type="GO" id="GO:0005615">
    <property type="term" value="C:extracellular space"/>
    <property type="evidence" value="ECO:0007669"/>
    <property type="project" value="InterPro"/>
</dbReference>
<evidence type="ECO:0000256" key="1">
    <source>
        <dbReference type="ARBA" id="ARBA00004613"/>
    </source>
</evidence>
<keyword evidence="5 11" id="KW-0479">Metal-binding</keyword>
<dbReference type="GO" id="GO:0006508">
    <property type="term" value="P:proteolysis"/>
    <property type="evidence" value="ECO:0007669"/>
    <property type="project" value="UniProtKB-KW"/>
</dbReference>
<name>A0A8H3C0J2_9AGAM</name>
<dbReference type="Gene3D" id="1.10.390.10">
    <property type="entry name" value="Neutral Protease Domain 2"/>
    <property type="match status" value="1"/>
</dbReference>
<evidence type="ECO:0000256" key="2">
    <source>
        <dbReference type="ARBA" id="ARBA00006006"/>
    </source>
</evidence>
<dbReference type="EMBL" id="CAJMXA010001785">
    <property type="protein sequence ID" value="CAE6469692.1"/>
    <property type="molecule type" value="Genomic_DNA"/>
</dbReference>
<dbReference type="EC" id="3.4.24.-" evidence="12"/>
<dbReference type="SUPFAM" id="SSF55486">
    <property type="entry name" value="Metalloproteases ('zincins'), catalytic domain"/>
    <property type="match status" value="1"/>
</dbReference>
<gene>
    <name evidence="13" type="ORF">RDB_LOCUS72926</name>
</gene>
<evidence type="ECO:0000256" key="6">
    <source>
        <dbReference type="ARBA" id="ARBA00022801"/>
    </source>
</evidence>
<dbReference type="Proteomes" id="UP000663853">
    <property type="component" value="Unassembled WGS sequence"/>
</dbReference>
<dbReference type="GO" id="GO:0004222">
    <property type="term" value="F:metalloendopeptidase activity"/>
    <property type="evidence" value="ECO:0007669"/>
    <property type="project" value="InterPro"/>
</dbReference>
<evidence type="ECO:0000256" key="7">
    <source>
        <dbReference type="ARBA" id="ARBA00022833"/>
    </source>
</evidence>
<evidence type="ECO:0000256" key="8">
    <source>
        <dbReference type="ARBA" id="ARBA00023049"/>
    </source>
</evidence>
<dbReference type="InterPro" id="IPR050371">
    <property type="entry name" value="Fungal_virulence_M36"/>
</dbReference>
<feature type="active site" evidence="10">
    <location>
        <position position="23"/>
    </location>
</feature>
<comment type="similarity">
    <text evidence="2 12">Belongs to the peptidase M36 family.</text>
</comment>
<evidence type="ECO:0000256" key="4">
    <source>
        <dbReference type="ARBA" id="ARBA00022670"/>
    </source>
</evidence>
<feature type="binding site" evidence="11">
    <location>
        <position position="51"/>
    </location>
    <ligand>
        <name>Zn(2+)</name>
        <dbReference type="ChEBI" id="CHEBI:29105"/>
        <note>catalytic</note>
    </ligand>
</feature>
<keyword evidence="7 11" id="KW-0862">Zinc</keyword>
<keyword evidence="9 12" id="KW-0865">Zymogen</keyword>
<organism evidence="13 14">
    <name type="scientific">Rhizoctonia solani</name>
    <dbReference type="NCBI Taxonomy" id="456999"/>
    <lineage>
        <taxon>Eukaryota</taxon>
        <taxon>Fungi</taxon>
        <taxon>Dikarya</taxon>
        <taxon>Basidiomycota</taxon>
        <taxon>Agaricomycotina</taxon>
        <taxon>Agaricomycetes</taxon>
        <taxon>Cantharellales</taxon>
        <taxon>Ceratobasidiaceae</taxon>
        <taxon>Rhizoctonia</taxon>
    </lineage>
</organism>
<evidence type="ECO:0000256" key="3">
    <source>
        <dbReference type="ARBA" id="ARBA00022525"/>
    </source>
</evidence>
<dbReference type="Pfam" id="PF02128">
    <property type="entry name" value="Peptidase_M36"/>
    <property type="match status" value="1"/>
</dbReference>
<dbReference type="PRINTS" id="PR00999">
    <property type="entry name" value="FUNGALYSIN"/>
</dbReference>
<dbReference type="Gene3D" id="3.10.170.10">
    <property type="match status" value="1"/>
</dbReference>
<evidence type="ECO:0000256" key="10">
    <source>
        <dbReference type="PIRSR" id="PIRSR601842-1"/>
    </source>
</evidence>
<feature type="binding site" evidence="11">
    <location>
        <position position="26"/>
    </location>
    <ligand>
        <name>Zn(2+)</name>
        <dbReference type="ChEBI" id="CHEBI:29105"/>
        <note>catalytic</note>
    </ligand>
</feature>
<evidence type="ECO:0000256" key="5">
    <source>
        <dbReference type="ARBA" id="ARBA00022723"/>
    </source>
</evidence>
<dbReference type="AlphaFoldDB" id="A0A8H3C0J2"/>
<dbReference type="InterPro" id="IPR001842">
    <property type="entry name" value="Peptidase_M36"/>
</dbReference>
<keyword evidence="3 12" id="KW-0964">Secreted</keyword>
<sequence>MFNWTQTNPHRDSSFSNDIVVHEYGHGLTNRLTGGGTGTCLQSLEASGLGEGWSDALADWVEQSSAADRDFTLGSYVFNKNLRSYPYSTNKATNPITYATLDMRFLPHSMGEVWANIWHEIFAALIKKHGFSADKNNADGTAGNIVGLHLLVDALQLQPCNPGFIAARDAVIQADANRYGGANKCLLWTAFAKRGMGNGATWEKIDNTTLPSGC</sequence>
<keyword evidence="6 12" id="KW-0378">Hydrolase</keyword>
<evidence type="ECO:0000313" key="13">
    <source>
        <dbReference type="EMBL" id="CAE6469692.1"/>
    </source>
</evidence>
<dbReference type="PANTHER" id="PTHR33478">
    <property type="entry name" value="EXTRACELLULAR METALLOPROTEINASE MEP"/>
    <property type="match status" value="1"/>
</dbReference>
<feature type="binding site" evidence="11">
    <location>
        <position position="22"/>
    </location>
    <ligand>
        <name>Zn(2+)</name>
        <dbReference type="ChEBI" id="CHEBI:29105"/>
        <note>catalytic</note>
    </ligand>
</feature>
<keyword evidence="8 12" id="KW-0482">Metalloprotease</keyword>
<comment type="caution">
    <text evidence="13">The sequence shown here is derived from an EMBL/GenBank/DDBJ whole genome shotgun (WGS) entry which is preliminary data.</text>
</comment>
<accession>A0A8H3C0J2</accession>
<evidence type="ECO:0000256" key="9">
    <source>
        <dbReference type="ARBA" id="ARBA00023145"/>
    </source>
</evidence>
<keyword evidence="4 12" id="KW-0645">Protease</keyword>
<protein>
    <recommendedName>
        <fullName evidence="12">Extracellular metalloproteinase</fullName>
        <ecNumber evidence="12">3.4.24.-</ecNumber>
    </recommendedName>
    <alternativeName>
        <fullName evidence="12">Fungalysin</fullName>
    </alternativeName>
</protein>
<evidence type="ECO:0000313" key="14">
    <source>
        <dbReference type="Proteomes" id="UP000663853"/>
    </source>
</evidence>
<dbReference type="GO" id="GO:0008270">
    <property type="term" value="F:zinc ion binding"/>
    <property type="evidence" value="ECO:0007669"/>
    <property type="project" value="InterPro"/>
</dbReference>
<comment type="cofactor">
    <cofactor evidence="11">
        <name>Zn(2+)</name>
        <dbReference type="ChEBI" id="CHEBI:29105"/>
    </cofactor>
    <text evidence="11">Binds 1 zinc ion per subunit.</text>
</comment>
<dbReference type="InterPro" id="IPR027268">
    <property type="entry name" value="Peptidase_M4/M1_CTD_sf"/>
</dbReference>
<dbReference type="PANTHER" id="PTHR33478:SF1">
    <property type="entry name" value="EXTRACELLULAR METALLOPROTEINASE MEP"/>
    <property type="match status" value="1"/>
</dbReference>
<reference evidence="13" key="1">
    <citation type="submission" date="2021-01" db="EMBL/GenBank/DDBJ databases">
        <authorList>
            <person name="Kaushik A."/>
        </authorList>
    </citation>
    <scope>NUCLEOTIDE SEQUENCE</scope>
    <source>
        <strain evidence="13">AG6-10EEA</strain>
    </source>
</reference>
<evidence type="ECO:0000256" key="12">
    <source>
        <dbReference type="RuleBase" id="RU364017"/>
    </source>
</evidence>
<evidence type="ECO:0000256" key="11">
    <source>
        <dbReference type="PIRSR" id="PIRSR601842-2"/>
    </source>
</evidence>
<comment type="subcellular location">
    <subcellularLocation>
        <location evidence="1 12">Secreted</location>
    </subcellularLocation>
</comment>